<proteinExistence type="predicted"/>
<keyword evidence="3" id="KW-1185">Reference proteome</keyword>
<feature type="transmembrane region" description="Helical" evidence="1">
    <location>
        <begin position="377"/>
        <end position="397"/>
    </location>
</feature>
<feature type="transmembrane region" description="Helical" evidence="1">
    <location>
        <begin position="189"/>
        <end position="210"/>
    </location>
</feature>
<evidence type="ECO:0000313" key="2">
    <source>
        <dbReference type="EMBL" id="CAJ37324.1"/>
    </source>
</evidence>
<protein>
    <submittedName>
        <fullName evidence="2">Uncharacterized protein</fullName>
    </submittedName>
</protein>
<organism evidence="2 3">
    <name type="scientific">Methanocella arvoryzae (strain DSM 22066 / NBRC 105507 / MRE50)</name>
    <dbReference type="NCBI Taxonomy" id="351160"/>
    <lineage>
        <taxon>Archaea</taxon>
        <taxon>Methanobacteriati</taxon>
        <taxon>Methanobacteriota</taxon>
        <taxon>Stenosarchaea group</taxon>
        <taxon>Methanomicrobia</taxon>
        <taxon>Methanocellales</taxon>
        <taxon>Methanocellaceae</taxon>
        <taxon>Methanocella</taxon>
    </lineage>
</organism>
<reference evidence="2 3" key="1">
    <citation type="journal article" date="2006" name="Science">
        <title>Genome of rice cluster I archaea -- the key methane producers in the rice rhizosphere.</title>
        <authorList>
            <person name="Erkel C."/>
            <person name="Kube M."/>
            <person name="Reinhardt R."/>
            <person name="Liesack W."/>
        </authorList>
    </citation>
    <scope>NUCLEOTIDE SEQUENCE [LARGE SCALE GENOMIC DNA]</scope>
    <source>
        <strain evidence="3">DSM 22066 / NBRC 105507 / MRE50</strain>
    </source>
</reference>
<dbReference type="STRING" id="351160.RCIX2205"/>
<dbReference type="AlphaFoldDB" id="Q0W2R9"/>
<keyword evidence="1" id="KW-0472">Membrane</keyword>
<evidence type="ECO:0000313" key="3">
    <source>
        <dbReference type="Proteomes" id="UP000000663"/>
    </source>
</evidence>
<dbReference type="KEGG" id="rci:RCIX2205"/>
<feature type="transmembrane region" description="Helical" evidence="1">
    <location>
        <begin position="12"/>
        <end position="35"/>
    </location>
</feature>
<keyword evidence="1" id="KW-0812">Transmembrane</keyword>
<sequence length="504" mass="52085">MMGRELGTLYKKAIIAGLTGALVMLGLFAFSMFMADQDMKEYYKIPRGYDNDFVGIQWIFFFIASSLGTFGLIGAVAARVTAGEATSIIDTIKASTVAGSVPLLLLTTGILCFAVAYVGGAAFKSPLEAVFAIAYVLIISLFMVAQYLIFVLVCLSISAIGGISYAAVSGMARKRKAPGAQISYVRPALAGLACGSVVLAMFLAGHAITGGQYSMPLNFLEVLLFLIISLVAGALAVHVINVRDIRVTDALKGALAAGALTGIAGGAGNVAGAIIRQYNVQGILIEAGTKYFLNGLIMATVGGLMYMAVFRKTEMRKAADASATVRLSYMSAIKTGLLAGAAMAAYSMLSGLASMALSLFNAGSDTASSVNVCMITYGLPGQVALLALLIAAAVIAVRHSQAMTLNGAIAVAAVTGALAGLVSIAGDTINRFLTLWYTPYASADFRSADIITSNLSAILDCAPAKILIIVAICALAGTIYGAWILQLKFAGDKAAEERPASGGR</sequence>
<feature type="transmembrane region" description="Helical" evidence="1">
    <location>
        <begin position="254"/>
        <end position="275"/>
    </location>
</feature>
<dbReference type="Proteomes" id="UP000000663">
    <property type="component" value="Chromosome"/>
</dbReference>
<gene>
    <name evidence="2" type="ORF">RCIX2205</name>
</gene>
<feature type="transmembrane region" description="Helical" evidence="1">
    <location>
        <begin position="336"/>
        <end position="357"/>
    </location>
</feature>
<accession>Q0W2R9</accession>
<dbReference type="EMBL" id="AM114193">
    <property type="protein sequence ID" value="CAJ37324.1"/>
    <property type="molecule type" value="Genomic_DNA"/>
</dbReference>
<feature type="transmembrane region" description="Helical" evidence="1">
    <location>
        <begin position="55"/>
        <end position="80"/>
    </location>
</feature>
<feature type="transmembrane region" description="Helical" evidence="1">
    <location>
        <begin position="404"/>
        <end position="426"/>
    </location>
</feature>
<feature type="transmembrane region" description="Helical" evidence="1">
    <location>
        <begin position="466"/>
        <end position="485"/>
    </location>
</feature>
<feature type="transmembrane region" description="Helical" evidence="1">
    <location>
        <begin position="101"/>
        <end position="123"/>
    </location>
</feature>
<feature type="transmembrane region" description="Helical" evidence="1">
    <location>
        <begin position="291"/>
        <end position="309"/>
    </location>
</feature>
<keyword evidence="1" id="KW-1133">Transmembrane helix</keyword>
<feature type="transmembrane region" description="Helical" evidence="1">
    <location>
        <begin position="135"/>
        <end position="168"/>
    </location>
</feature>
<name>Q0W2R9_METAR</name>
<feature type="transmembrane region" description="Helical" evidence="1">
    <location>
        <begin position="222"/>
        <end position="242"/>
    </location>
</feature>
<evidence type="ECO:0000256" key="1">
    <source>
        <dbReference type="SAM" id="Phobius"/>
    </source>
</evidence>